<dbReference type="Gene3D" id="1.10.10.10">
    <property type="entry name" value="Winged helix-like DNA-binding domain superfamily/Winged helix DNA-binding domain"/>
    <property type="match status" value="1"/>
</dbReference>
<evidence type="ECO:0000313" key="3">
    <source>
        <dbReference type="Proteomes" id="UP000199103"/>
    </source>
</evidence>
<dbReference type="InterPro" id="IPR015797">
    <property type="entry name" value="NUDIX_hydrolase-like_dom_sf"/>
</dbReference>
<dbReference type="RefSeq" id="WP_091522483.1">
    <property type="nucleotide sequence ID" value="NZ_LT629772.1"/>
</dbReference>
<dbReference type="InterPro" id="IPR054105">
    <property type="entry name" value="WHD_NrtR"/>
</dbReference>
<dbReference type="Gene3D" id="3.90.79.10">
    <property type="entry name" value="Nucleoside Triphosphate Pyrophosphohydrolase"/>
    <property type="match status" value="1"/>
</dbReference>
<dbReference type="InterPro" id="IPR000086">
    <property type="entry name" value="NUDIX_hydrolase_dom"/>
</dbReference>
<dbReference type="SUPFAM" id="SSF46785">
    <property type="entry name" value="Winged helix' DNA-binding domain"/>
    <property type="match status" value="1"/>
</dbReference>
<dbReference type="InterPro" id="IPR036388">
    <property type="entry name" value="WH-like_DNA-bd_sf"/>
</dbReference>
<dbReference type="Pfam" id="PF00293">
    <property type="entry name" value="NUDIX"/>
    <property type="match status" value="1"/>
</dbReference>
<proteinExistence type="predicted"/>
<dbReference type="STRING" id="630515.SAMN04489812_1555"/>
<dbReference type="Proteomes" id="UP000199103">
    <property type="component" value="Chromosome I"/>
</dbReference>
<name>A0A1H1RB54_9ACTN</name>
<evidence type="ECO:0000259" key="1">
    <source>
        <dbReference type="PROSITE" id="PS51462"/>
    </source>
</evidence>
<sequence length="232" mass="25260">MVRSSAAPTYRHEAVAVVFKITDSELTVLAWQRVRDPYDGAWALPSGPLAIDESLGACVARHLATKVDLDEIAHLEQLETRSDPDRDPFQRTIATAYLGLVPSTAEPQLPENAAWIRAGELPPMAFDHASVVTSAIERLQRKLSYSNLGFGLAPEEFTIAQLRDIYSAALGRDVSATNLQRVLQRRGQLEPTGRTAPSRGGGGRPAALFRFADRSLAITDPFAALRPGDRTS</sequence>
<keyword evidence="3" id="KW-1185">Reference proteome</keyword>
<dbReference type="AlphaFoldDB" id="A0A1H1RB54"/>
<dbReference type="SUPFAM" id="SSF55811">
    <property type="entry name" value="Nudix"/>
    <property type="match status" value="1"/>
</dbReference>
<dbReference type="OrthoDB" id="9786141at2"/>
<dbReference type="InterPro" id="IPR036390">
    <property type="entry name" value="WH_DNA-bd_sf"/>
</dbReference>
<protein>
    <submittedName>
        <fullName evidence="2">NUDIX domain-containing protein</fullName>
    </submittedName>
</protein>
<feature type="domain" description="Nudix hydrolase" evidence="1">
    <location>
        <begin position="10"/>
        <end position="140"/>
    </location>
</feature>
<evidence type="ECO:0000313" key="2">
    <source>
        <dbReference type="EMBL" id="SDS32129.1"/>
    </source>
</evidence>
<dbReference type="PROSITE" id="PS51462">
    <property type="entry name" value="NUDIX"/>
    <property type="match status" value="1"/>
</dbReference>
<dbReference type="Pfam" id="PF21906">
    <property type="entry name" value="WHD_NrtR"/>
    <property type="match status" value="1"/>
</dbReference>
<accession>A0A1H1RB54</accession>
<dbReference type="CDD" id="cd18873">
    <property type="entry name" value="NUDIX_NadM_like"/>
    <property type="match status" value="1"/>
</dbReference>
<dbReference type="PANTHER" id="PTHR43736">
    <property type="entry name" value="ADP-RIBOSE PYROPHOSPHATASE"/>
    <property type="match status" value="1"/>
</dbReference>
<reference evidence="2 3" key="1">
    <citation type="submission" date="2016-10" db="EMBL/GenBank/DDBJ databases">
        <authorList>
            <person name="de Groot N.N."/>
        </authorList>
    </citation>
    <scope>NUCLEOTIDE SEQUENCE [LARGE SCALE GENOMIC DNA]</scope>
    <source>
        <strain evidence="2 3">DSM 21800</strain>
    </source>
</reference>
<dbReference type="PANTHER" id="PTHR43736:SF4">
    <property type="entry name" value="SLR1690 PROTEIN"/>
    <property type="match status" value="1"/>
</dbReference>
<dbReference type="EMBL" id="LT629772">
    <property type="protein sequence ID" value="SDS32129.1"/>
    <property type="molecule type" value="Genomic_DNA"/>
</dbReference>
<organism evidence="2 3">
    <name type="scientific">Microlunatus soli</name>
    <dbReference type="NCBI Taxonomy" id="630515"/>
    <lineage>
        <taxon>Bacteria</taxon>
        <taxon>Bacillati</taxon>
        <taxon>Actinomycetota</taxon>
        <taxon>Actinomycetes</taxon>
        <taxon>Propionibacteriales</taxon>
        <taxon>Propionibacteriaceae</taxon>
        <taxon>Microlunatus</taxon>
    </lineage>
</organism>
<gene>
    <name evidence="2" type="ORF">SAMN04489812_1555</name>
</gene>